<dbReference type="PROSITE" id="PS51109">
    <property type="entry name" value="G5"/>
    <property type="match status" value="1"/>
</dbReference>
<protein>
    <submittedName>
        <fullName evidence="3">G5 domain-containing protein</fullName>
    </submittedName>
</protein>
<organism evidence="3 4">
    <name type="scientific">Crassaminicella indica</name>
    <dbReference type="NCBI Taxonomy" id="2855394"/>
    <lineage>
        <taxon>Bacteria</taxon>
        <taxon>Bacillati</taxon>
        <taxon>Bacillota</taxon>
        <taxon>Clostridia</taxon>
        <taxon>Eubacteriales</taxon>
        <taxon>Clostridiaceae</taxon>
        <taxon>Crassaminicella</taxon>
    </lineage>
</organism>
<sequence>MEIPFRSMKFLTKRNFMILISVLVISFFYASHALTKEVVIKDGDKEVKVEGIFFHVEDAVRKGKVALHPHDQLSEPLKGKVKNGMIIAIKRAYPVNIQVDRKLKEIMTANEKVKDILDEYHISVGEKDIISPALDASVKKYETIKVVKVEEKVITKKETIPYQSVIKYNDKLEEGKTKIIKKGKNGSREAKYKVVYEDGIIVSKELLEENILTEAEDAVIEKGTAMYIATARGKLRVKKVIKMTATAYDATFESCGKHPSHPEYGITRSGTRVRPGVVAVDPRVIPLGTKLYVKALDGSKDYGFASAEDTGGAIKGKRIDLYFESPRDVARYGKRKVLVYVLD</sequence>
<keyword evidence="1" id="KW-0732">Signal</keyword>
<dbReference type="Pfam" id="PF06725">
    <property type="entry name" value="3D"/>
    <property type="match status" value="1"/>
</dbReference>
<dbReference type="InterPro" id="IPR051933">
    <property type="entry name" value="Resuscitation_pf_RpfB"/>
</dbReference>
<dbReference type="PANTHER" id="PTHR39160:SF4">
    <property type="entry name" value="RESUSCITATION-PROMOTING FACTOR RPFB"/>
    <property type="match status" value="1"/>
</dbReference>
<feature type="domain" description="G5" evidence="2">
    <location>
        <begin position="146"/>
        <end position="226"/>
    </location>
</feature>
<dbReference type="InterPro" id="IPR007137">
    <property type="entry name" value="DUF348"/>
</dbReference>
<dbReference type="InterPro" id="IPR011098">
    <property type="entry name" value="G5_dom"/>
</dbReference>
<keyword evidence="4" id="KW-1185">Reference proteome</keyword>
<proteinExistence type="predicted"/>
<dbReference type="SMART" id="SM01208">
    <property type="entry name" value="G5"/>
    <property type="match status" value="1"/>
</dbReference>
<dbReference type="RefSeq" id="WP_218283561.1">
    <property type="nucleotide sequence ID" value="NZ_CP078093.1"/>
</dbReference>
<evidence type="ECO:0000259" key="2">
    <source>
        <dbReference type="PROSITE" id="PS51109"/>
    </source>
</evidence>
<dbReference type="Pfam" id="PF07501">
    <property type="entry name" value="G5"/>
    <property type="match status" value="1"/>
</dbReference>
<dbReference type="PANTHER" id="PTHR39160">
    <property type="entry name" value="CELL WALL-BINDING PROTEIN YOCH"/>
    <property type="match status" value="1"/>
</dbReference>
<evidence type="ECO:0000313" key="3">
    <source>
        <dbReference type="EMBL" id="QXM06868.1"/>
    </source>
</evidence>
<gene>
    <name evidence="3" type="ORF">KVH43_03860</name>
</gene>
<accession>A0ABX8RCS2</accession>
<dbReference type="EMBL" id="CP078093">
    <property type="protein sequence ID" value="QXM06868.1"/>
    <property type="molecule type" value="Genomic_DNA"/>
</dbReference>
<name>A0ABX8RCS2_9CLOT</name>
<reference evidence="3" key="1">
    <citation type="submission" date="2021-07" db="EMBL/GenBank/DDBJ databases">
        <title>Complete genome sequence of Crassaminicella sp. 143-21, isolated from a deep-sea hydrothermal vent.</title>
        <authorList>
            <person name="Li X."/>
        </authorList>
    </citation>
    <scope>NUCLEOTIDE SEQUENCE</scope>
    <source>
        <strain evidence="3">143-21</strain>
    </source>
</reference>
<dbReference type="CDD" id="cd22786">
    <property type="entry name" value="DPBB_YuiC-like"/>
    <property type="match status" value="1"/>
</dbReference>
<evidence type="ECO:0000256" key="1">
    <source>
        <dbReference type="ARBA" id="ARBA00022729"/>
    </source>
</evidence>
<dbReference type="Proteomes" id="UP000886818">
    <property type="component" value="Chromosome"/>
</dbReference>
<dbReference type="InterPro" id="IPR010611">
    <property type="entry name" value="3D_dom"/>
</dbReference>
<dbReference type="Pfam" id="PF03990">
    <property type="entry name" value="DUF348"/>
    <property type="match status" value="1"/>
</dbReference>
<evidence type="ECO:0000313" key="4">
    <source>
        <dbReference type="Proteomes" id="UP000886818"/>
    </source>
</evidence>